<evidence type="ECO:0000256" key="7">
    <source>
        <dbReference type="ARBA" id="ARBA00023273"/>
    </source>
</evidence>
<dbReference type="KEGG" id="cqu:CpipJ_CPIJ007437"/>
<dbReference type="eggNOG" id="ENOG502TKUR">
    <property type="taxonomic scope" value="Eukaryota"/>
</dbReference>
<dbReference type="Proteomes" id="UP000002320">
    <property type="component" value="Unassembled WGS sequence"/>
</dbReference>
<evidence type="ECO:0000256" key="12">
    <source>
        <dbReference type="ARBA" id="ARBA00045865"/>
    </source>
</evidence>
<dbReference type="GO" id="GO:0060285">
    <property type="term" value="P:cilium-dependent cell motility"/>
    <property type="evidence" value="ECO:0007669"/>
    <property type="project" value="TreeGrafter"/>
</dbReference>
<proteinExistence type="inferred from homology"/>
<evidence type="ECO:0000256" key="5">
    <source>
        <dbReference type="ARBA" id="ARBA00023069"/>
    </source>
</evidence>
<sequence>MEKHATIADDQPAPTKAELKKLRKLEKLRAKRAAADELRKKCQRDHLKREQNFAKETEGRVFQDWERMCSDVRLADVVEEMLQIKQNLQMVFDRKNLCIDRTLEERDEMEDIYSRNLQRIKRLIDCYLEMHQYFVTNLAKEYVEDREDRLDDFRQEVVMKLHIERRDRLRDRKTAQLEALHGDIQTVAQEYFTKILHPEKEKAFRNLYEVDLVSGRIIESNRAKIRELNGSIKLLNKRIIQVEVAGTRKIITKRLLKRNLENDIDTHKREMKKLEVQHMERMKALAGEVFHVQKHLNQLVERGKQILRLAQTCAKLECVDDRDYFKKRIDQGHVGDAGQVAEFEFFFDKINRVTAINVLLREERDKLAENNAELQRQFKQFCQVTGGGPEANLNALKPVVRGVE</sequence>
<evidence type="ECO:0000256" key="13">
    <source>
        <dbReference type="SAM" id="Coils"/>
    </source>
</evidence>
<evidence type="ECO:0000313" key="17">
    <source>
        <dbReference type="Proteomes" id="UP000002320"/>
    </source>
</evidence>
<dbReference type="Pfam" id="PF14772">
    <property type="entry name" value="NYD-SP28"/>
    <property type="match status" value="1"/>
</dbReference>
<protein>
    <recommendedName>
        <fullName evidence="10">Dynein regulatory complex subunit 2</fullName>
    </recommendedName>
    <alternativeName>
        <fullName evidence="11">Coiled-coil domain-containing protein 65</fullName>
    </alternativeName>
</protein>
<evidence type="ECO:0000256" key="4">
    <source>
        <dbReference type="ARBA" id="ARBA00023054"/>
    </source>
</evidence>
<evidence type="ECO:0000313" key="15">
    <source>
        <dbReference type="EMBL" id="EDS29572.1"/>
    </source>
</evidence>
<feature type="coiled-coil region" evidence="13">
    <location>
        <begin position="218"/>
        <end position="277"/>
    </location>
</feature>
<evidence type="ECO:0000256" key="3">
    <source>
        <dbReference type="ARBA" id="ARBA00022846"/>
    </source>
</evidence>
<gene>
    <name evidence="16" type="primary">6039452</name>
    <name evidence="15" type="ORF">CpipJ_CPIJ007437</name>
</gene>
<keyword evidence="5" id="KW-0969">Cilium</keyword>
<evidence type="ECO:0000256" key="8">
    <source>
        <dbReference type="ARBA" id="ARBA00037841"/>
    </source>
</evidence>
<feature type="domain" description="Dynein regulatory complex protein 1/2 N-terminal" evidence="14">
    <location>
        <begin position="30"/>
        <end position="119"/>
    </location>
</feature>
<dbReference type="PANTHER" id="PTHR21625:SF0">
    <property type="entry name" value="DYNEIN REGULATORY COMPLEX SUBUNIT 2"/>
    <property type="match status" value="1"/>
</dbReference>
<evidence type="ECO:0000256" key="1">
    <source>
        <dbReference type="ARBA" id="ARBA00004611"/>
    </source>
</evidence>
<keyword evidence="7" id="KW-0966">Cell projection</keyword>
<evidence type="ECO:0000256" key="9">
    <source>
        <dbReference type="ARBA" id="ARBA00038424"/>
    </source>
</evidence>
<dbReference type="EMBL" id="DS231966">
    <property type="protein sequence ID" value="EDS29572.1"/>
    <property type="molecule type" value="Genomic_DNA"/>
</dbReference>
<keyword evidence="4 13" id="KW-0175">Coiled coil</keyword>
<keyword evidence="6" id="KW-0206">Cytoskeleton</keyword>
<evidence type="ECO:0000256" key="10">
    <source>
        <dbReference type="ARBA" id="ARBA00040899"/>
    </source>
</evidence>
<dbReference type="OMA" id="YETEQDQ"/>
<evidence type="ECO:0000256" key="2">
    <source>
        <dbReference type="ARBA" id="ARBA00022490"/>
    </source>
</evidence>
<evidence type="ECO:0000256" key="11">
    <source>
        <dbReference type="ARBA" id="ARBA00041517"/>
    </source>
</evidence>
<dbReference type="HOGENOM" id="CLU_608624_0_0_1"/>
<dbReference type="GO" id="GO:0070286">
    <property type="term" value="P:axonemal dynein complex assembly"/>
    <property type="evidence" value="ECO:0007669"/>
    <property type="project" value="InterPro"/>
</dbReference>
<evidence type="ECO:0000259" key="14">
    <source>
        <dbReference type="Pfam" id="PF14772"/>
    </source>
</evidence>
<dbReference type="GO" id="GO:0005858">
    <property type="term" value="C:axonemal dynein complex"/>
    <property type="evidence" value="ECO:0007669"/>
    <property type="project" value="InterPro"/>
</dbReference>
<dbReference type="GO" id="GO:0003352">
    <property type="term" value="P:regulation of cilium movement"/>
    <property type="evidence" value="ECO:0007669"/>
    <property type="project" value="TreeGrafter"/>
</dbReference>
<accession>B0WK28</accession>
<comment type="subcellular location">
    <subcellularLocation>
        <location evidence="1">Cytoplasm</location>
        <location evidence="1">Cytoskeleton</location>
        <location evidence="1">Flagellum axoneme</location>
    </subcellularLocation>
    <subcellularLocation>
        <location evidence="8">Cytoplasm</location>
        <location evidence="8">Cytoskeleton</location>
        <location evidence="8">Flagellum basal body</location>
    </subcellularLocation>
</comment>
<keyword evidence="3" id="KW-0282">Flagellum</keyword>
<dbReference type="VEuPathDB" id="VectorBase:CPIJ007437"/>
<evidence type="ECO:0000256" key="6">
    <source>
        <dbReference type="ARBA" id="ARBA00023212"/>
    </source>
</evidence>
<evidence type="ECO:0000313" key="16">
    <source>
        <dbReference type="EnsemblMetazoa" id="CPIJ007437-PA"/>
    </source>
</evidence>
<comment type="function">
    <text evidence="12">Component of the nexin-dynein regulatory complex (N-DRC), a key regulator of ciliary/flagellar motility which maintains the alignment and integrity of the distal axoneme and regulates microtubule sliding in motile axonemes. Plays a critical role in the assembly of N-DRC and also stabilizes the assembly of multiple inner dynein arms and radial spokes. Coassembles with DRC1 to form a central scaffold needed for assembly of the N-DRC and its attachment to the outer doublet microtubules.</text>
</comment>
<dbReference type="VEuPathDB" id="VectorBase:CQUJHB008281"/>
<dbReference type="InterPro" id="IPR039750">
    <property type="entry name" value="DRC1/DRC2"/>
</dbReference>
<dbReference type="InParanoid" id="B0WK28"/>
<organism>
    <name type="scientific">Culex quinquefasciatus</name>
    <name type="common">Southern house mosquito</name>
    <name type="synonym">Culex pungens</name>
    <dbReference type="NCBI Taxonomy" id="7176"/>
    <lineage>
        <taxon>Eukaryota</taxon>
        <taxon>Metazoa</taxon>
        <taxon>Ecdysozoa</taxon>
        <taxon>Arthropoda</taxon>
        <taxon>Hexapoda</taxon>
        <taxon>Insecta</taxon>
        <taxon>Pterygota</taxon>
        <taxon>Neoptera</taxon>
        <taxon>Endopterygota</taxon>
        <taxon>Diptera</taxon>
        <taxon>Nematocera</taxon>
        <taxon>Culicoidea</taxon>
        <taxon>Culicidae</taxon>
        <taxon>Culicinae</taxon>
        <taxon>Culicini</taxon>
        <taxon>Culex</taxon>
        <taxon>Culex</taxon>
    </lineage>
</organism>
<comment type="similarity">
    <text evidence="9">Belongs to the DRC2 family.</text>
</comment>
<dbReference type="AlphaFoldDB" id="B0WK28"/>
<name>B0WK28_CULQU</name>
<dbReference type="PANTHER" id="PTHR21625">
    <property type="entry name" value="NYD-SP28 PROTEIN"/>
    <property type="match status" value="1"/>
</dbReference>
<reference evidence="16" key="2">
    <citation type="submission" date="2021-02" db="UniProtKB">
        <authorList>
            <consortium name="EnsemblMetazoa"/>
        </authorList>
    </citation>
    <scope>IDENTIFICATION</scope>
    <source>
        <strain evidence="16">JHB</strain>
    </source>
</reference>
<dbReference type="InterPro" id="IPR039505">
    <property type="entry name" value="DRC1/2_N"/>
</dbReference>
<dbReference type="EnsemblMetazoa" id="CPIJ007437-RA">
    <property type="protein sequence ID" value="CPIJ007437-PA"/>
    <property type="gene ID" value="CPIJ007437"/>
</dbReference>
<reference evidence="15" key="1">
    <citation type="submission" date="2007-03" db="EMBL/GenBank/DDBJ databases">
        <title>Annotation of Culex pipiens quinquefasciatus.</title>
        <authorList>
            <consortium name="The Broad Institute Genome Sequencing Platform"/>
            <person name="Atkinson P.W."/>
            <person name="Hemingway J."/>
            <person name="Christensen B.M."/>
            <person name="Higgs S."/>
            <person name="Kodira C."/>
            <person name="Hannick L."/>
            <person name="Megy K."/>
            <person name="O'Leary S."/>
            <person name="Pearson M."/>
            <person name="Haas B.J."/>
            <person name="Mauceli E."/>
            <person name="Wortman J.R."/>
            <person name="Lee N.H."/>
            <person name="Guigo R."/>
            <person name="Stanke M."/>
            <person name="Alvarado L."/>
            <person name="Amedeo P."/>
            <person name="Antoine C.H."/>
            <person name="Arensburger P."/>
            <person name="Bidwell S.L."/>
            <person name="Crawford M."/>
            <person name="Camaro F."/>
            <person name="Devon K."/>
            <person name="Engels R."/>
            <person name="Hammond M."/>
            <person name="Howarth C."/>
            <person name="Koehrsen M."/>
            <person name="Lawson D."/>
            <person name="Montgomery P."/>
            <person name="Nene V."/>
            <person name="Nusbaum C."/>
            <person name="Puiu D."/>
            <person name="Romero-Severson J."/>
            <person name="Severson D.W."/>
            <person name="Shumway M."/>
            <person name="Sisk P."/>
            <person name="Stolte C."/>
            <person name="Zeng Q."/>
            <person name="Eisenstadt E."/>
            <person name="Fraser-Liggett C."/>
            <person name="Strausberg R."/>
            <person name="Galagan J."/>
            <person name="Birren B."/>
            <person name="Collins F.H."/>
        </authorList>
    </citation>
    <scope>NUCLEOTIDE SEQUENCE [LARGE SCALE GENOMIC DNA]</scope>
    <source>
        <strain evidence="15">JHB</strain>
    </source>
</reference>
<keyword evidence="2" id="KW-0963">Cytoplasm</keyword>
<keyword evidence="17" id="KW-1185">Reference proteome</keyword>
<dbReference type="OrthoDB" id="7760980at2759"/>